<dbReference type="InterPro" id="IPR043129">
    <property type="entry name" value="ATPase_NBD"/>
</dbReference>
<dbReference type="AlphaFoldDB" id="A0A177NQ16"/>
<dbReference type="Proteomes" id="UP000077628">
    <property type="component" value="Unassembled WGS sequence"/>
</dbReference>
<evidence type="ECO:0000313" key="4">
    <source>
        <dbReference type="EMBL" id="OAI19309.1"/>
    </source>
</evidence>
<accession>A0A177NQ16</accession>
<dbReference type="PANTHER" id="PTHR40278:SF1">
    <property type="entry name" value="DNA UTILIZATION PROTEIN HOFN"/>
    <property type="match status" value="1"/>
</dbReference>
<evidence type="ECO:0000256" key="2">
    <source>
        <dbReference type="SAM" id="MobiDB-lite"/>
    </source>
</evidence>
<organism evidence="4 5">
    <name type="scientific">Methylomonas koyamae</name>
    <dbReference type="NCBI Taxonomy" id="702114"/>
    <lineage>
        <taxon>Bacteria</taxon>
        <taxon>Pseudomonadati</taxon>
        <taxon>Pseudomonadota</taxon>
        <taxon>Gammaproteobacteria</taxon>
        <taxon>Methylococcales</taxon>
        <taxon>Methylococcaceae</taxon>
        <taxon>Methylomonas</taxon>
    </lineage>
</organism>
<proteinExistence type="predicted"/>
<gene>
    <name evidence="4" type="ORF">A1355_04550</name>
</gene>
<evidence type="ECO:0000256" key="3">
    <source>
        <dbReference type="SAM" id="Phobius"/>
    </source>
</evidence>
<name>A0A177NQ16_9GAMM</name>
<feature type="region of interest" description="Disordered" evidence="2">
    <location>
        <begin position="361"/>
        <end position="394"/>
    </location>
</feature>
<dbReference type="Gene3D" id="3.30.420.380">
    <property type="match status" value="1"/>
</dbReference>
<keyword evidence="3" id="KW-1133">Transmembrane helix</keyword>
<protein>
    <submittedName>
        <fullName evidence="4">Fimbrial assembly protein</fullName>
    </submittedName>
</protein>
<dbReference type="RefSeq" id="WP_064028090.1">
    <property type="nucleotide sequence ID" value="NZ_LUUK01000159.1"/>
</dbReference>
<feature type="compositionally biased region" description="Acidic residues" evidence="2">
    <location>
        <begin position="366"/>
        <end position="379"/>
    </location>
</feature>
<keyword evidence="3" id="KW-0812">Transmembrane</keyword>
<evidence type="ECO:0000313" key="5">
    <source>
        <dbReference type="Proteomes" id="UP000077628"/>
    </source>
</evidence>
<sequence length="394" mass="44097">MNLQATIDFDLRRFFRWWSKELSYWIPAPVLALLSDRSGYLIFAETPAGMTATFRRALDPDQPPVFSKTLNRDNPDAYRELLALQPELQKADTLLRLEASQGLTKTIYLPLAAQENLAQVVGFELDRYTPFKADAVYFANLPLGKTDSGQLRVQLVLTPRPVLDRLLEQLQSWGVQPSGVDYAEALPAEGITADYNLLPERFQPRGNRLSQSLHWLLNGLFALLLLAATIWPVWREGEAVERLKASIKTLEKETRLIEGQQQEIEAVRSKTQRLIDLKTQTPSLIEVLNELSKLLKDDTWLTHFQYTDKHLQVQGQSPAASALIGILEASPYFANVAFVSPLTQDKNTGRERFQISMDVAAVAETEPSEAADTAEETDTDANPADDNGSGTANE</sequence>
<dbReference type="PANTHER" id="PTHR40278">
    <property type="entry name" value="DNA UTILIZATION PROTEIN HOFN"/>
    <property type="match status" value="1"/>
</dbReference>
<dbReference type="InterPro" id="IPR052534">
    <property type="entry name" value="Extracell_DNA_Util/SecSys_Comp"/>
</dbReference>
<reference evidence="5" key="1">
    <citation type="submission" date="2016-03" db="EMBL/GenBank/DDBJ databases">
        <authorList>
            <person name="Heylen K."/>
            <person name="De Vos P."/>
            <person name="Vekeman B."/>
        </authorList>
    </citation>
    <scope>NUCLEOTIDE SEQUENCE [LARGE SCALE GENOMIC DNA]</scope>
    <source>
        <strain evidence="5">R-45383</strain>
    </source>
</reference>
<dbReference type="InterPro" id="IPR007813">
    <property type="entry name" value="PilN"/>
</dbReference>
<dbReference type="EMBL" id="LUUK01000159">
    <property type="protein sequence ID" value="OAI19309.1"/>
    <property type="molecule type" value="Genomic_DNA"/>
</dbReference>
<keyword evidence="3" id="KW-0472">Membrane</keyword>
<feature type="transmembrane region" description="Helical" evidence="3">
    <location>
        <begin position="215"/>
        <end position="234"/>
    </location>
</feature>
<feature type="coiled-coil region" evidence="1">
    <location>
        <begin position="240"/>
        <end position="270"/>
    </location>
</feature>
<dbReference type="Pfam" id="PF05137">
    <property type="entry name" value="PilN"/>
    <property type="match status" value="1"/>
</dbReference>
<dbReference type="SUPFAM" id="SSF53067">
    <property type="entry name" value="Actin-like ATPase domain"/>
    <property type="match status" value="1"/>
</dbReference>
<dbReference type="STRING" id="702114.A1355_04550"/>
<comment type="caution">
    <text evidence="4">The sequence shown here is derived from an EMBL/GenBank/DDBJ whole genome shotgun (WGS) entry which is preliminary data.</text>
</comment>
<evidence type="ECO:0000256" key="1">
    <source>
        <dbReference type="SAM" id="Coils"/>
    </source>
</evidence>
<keyword evidence="5" id="KW-1185">Reference proteome</keyword>
<dbReference type="OrthoDB" id="5621075at2"/>
<keyword evidence="1" id="KW-0175">Coiled coil</keyword>